<dbReference type="GO" id="GO:0006887">
    <property type="term" value="P:exocytosis"/>
    <property type="evidence" value="ECO:0007669"/>
    <property type="project" value="TreeGrafter"/>
</dbReference>
<dbReference type="Gene3D" id="2.30.29.30">
    <property type="entry name" value="Pleckstrin-homology domain (PH domain)/Phosphotyrosine-binding domain (PTB)"/>
    <property type="match status" value="1"/>
</dbReference>
<dbReference type="EMBL" id="KV427622">
    <property type="protein sequence ID" value="KZT06798.1"/>
    <property type="molecule type" value="Genomic_DNA"/>
</dbReference>
<dbReference type="GeneID" id="63825872"/>
<name>A0A165EDF9_9APHY</name>
<dbReference type="OrthoDB" id="1854502at2759"/>
<dbReference type="GO" id="GO:0005886">
    <property type="term" value="C:plasma membrane"/>
    <property type="evidence" value="ECO:0007669"/>
    <property type="project" value="TreeGrafter"/>
</dbReference>
<dbReference type="Pfam" id="PF15409">
    <property type="entry name" value="PH_8"/>
    <property type="match status" value="1"/>
</dbReference>
<feature type="coiled-coil region" evidence="5">
    <location>
        <begin position="686"/>
        <end position="716"/>
    </location>
</feature>
<evidence type="ECO:0000313" key="8">
    <source>
        <dbReference type="EMBL" id="KZT06798.1"/>
    </source>
</evidence>
<dbReference type="CDD" id="cd13289">
    <property type="entry name" value="PH_Osh3p_yeast"/>
    <property type="match status" value="1"/>
</dbReference>
<evidence type="ECO:0000256" key="1">
    <source>
        <dbReference type="ARBA" id="ARBA00008842"/>
    </source>
</evidence>
<dbReference type="Gene3D" id="2.40.160.120">
    <property type="match status" value="1"/>
</dbReference>
<dbReference type="FunCoup" id="A0A165EDF9">
    <property type="interactions" value="127"/>
</dbReference>
<accession>A0A165EDF9</accession>
<feature type="compositionally biased region" description="Basic and acidic residues" evidence="6">
    <location>
        <begin position="169"/>
        <end position="190"/>
    </location>
</feature>
<evidence type="ECO:0000256" key="5">
    <source>
        <dbReference type="SAM" id="Coils"/>
    </source>
</evidence>
<keyword evidence="2" id="KW-0813">Transport</keyword>
<dbReference type="PROSITE" id="PS50003">
    <property type="entry name" value="PH_DOMAIN"/>
    <property type="match status" value="1"/>
</dbReference>
<dbReference type="InterPro" id="IPR041680">
    <property type="entry name" value="PH_8"/>
</dbReference>
<evidence type="ECO:0000259" key="7">
    <source>
        <dbReference type="PROSITE" id="PS50003"/>
    </source>
</evidence>
<dbReference type="GO" id="GO:0120009">
    <property type="term" value="P:intermembrane lipid transfer"/>
    <property type="evidence" value="ECO:0007669"/>
    <property type="project" value="UniProtKB-ARBA"/>
</dbReference>
<dbReference type="SUPFAM" id="SSF50729">
    <property type="entry name" value="PH domain-like"/>
    <property type="match status" value="1"/>
</dbReference>
<dbReference type="InterPro" id="IPR001849">
    <property type="entry name" value="PH_domain"/>
</dbReference>
<dbReference type="GO" id="GO:0030011">
    <property type="term" value="P:maintenance of cell polarity"/>
    <property type="evidence" value="ECO:0007669"/>
    <property type="project" value="TreeGrafter"/>
</dbReference>
<feature type="region of interest" description="Disordered" evidence="6">
    <location>
        <begin position="319"/>
        <end position="396"/>
    </location>
</feature>
<feature type="region of interest" description="Disordered" evidence="6">
    <location>
        <begin position="167"/>
        <end position="190"/>
    </location>
</feature>
<dbReference type="PANTHER" id="PTHR10972">
    <property type="entry name" value="OXYSTEROL-BINDING PROTEIN-RELATED"/>
    <property type="match status" value="1"/>
</dbReference>
<evidence type="ECO:0000256" key="3">
    <source>
        <dbReference type="ARBA" id="ARBA00023055"/>
    </source>
</evidence>
<dbReference type="GO" id="GO:0032934">
    <property type="term" value="F:sterol binding"/>
    <property type="evidence" value="ECO:0007669"/>
    <property type="project" value="TreeGrafter"/>
</dbReference>
<dbReference type="Gene3D" id="3.30.70.3490">
    <property type="match status" value="1"/>
</dbReference>
<evidence type="ECO:0000256" key="4">
    <source>
        <dbReference type="ARBA" id="ARBA00023121"/>
    </source>
</evidence>
<dbReference type="Proteomes" id="UP000076871">
    <property type="component" value="Unassembled WGS sequence"/>
</dbReference>
<feature type="compositionally biased region" description="Low complexity" evidence="6">
    <location>
        <begin position="213"/>
        <end position="228"/>
    </location>
</feature>
<dbReference type="GO" id="GO:0032541">
    <property type="term" value="C:cortical endoplasmic reticulum"/>
    <property type="evidence" value="ECO:0007669"/>
    <property type="project" value="TreeGrafter"/>
</dbReference>
<dbReference type="InterPro" id="IPR011993">
    <property type="entry name" value="PH-like_dom_sf"/>
</dbReference>
<protein>
    <recommendedName>
        <fullName evidence="7">PH domain-containing protein</fullName>
    </recommendedName>
</protein>
<reference evidence="8 9" key="1">
    <citation type="journal article" date="2016" name="Mol. Biol. Evol.">
        <title>Comparative Genomics of Early-Diverging Mushroom-Forming Fungi Provides Insights into the Origins of Lignocellulose Decay Capabilities.</title>
        <authorList>
            <person name="Nagy L.G."/>
            <person name="Riley R."/>
            <person name="Tritt A."/>
            <person name="Adam C."/>
            <person name="Daum C."/>
            <person name="Floudas D."/>
            <person name="Sun H."/>
            <person name="Yadav J.S."/>
            <person name="Pangilinan J."/>
            <person name="Larsson K.H."/>
            <person name="Matsuura K."/>
            <person name="Barry K."/>
            <person name="Labutti K."/>
            <person name="Kuo R."/>
            <person name="Ohm R.A."/>
            <person name="Bhattacharya S.S."/>
            <person name="Shirouzu T."/>
            <person name="Yoshinaga Y."/>
            <person name="Martin F.M."/>
            <person name="Grigoriev I.V."/>
            <person name="Hibbett D.S."/>
        </authorList>
    </citation>
    <scope>NUCLEOTIDE SEQUENCE [LARGE SCALE GENOMIC DNA]</scope>
    <source>
        <strain evidence="8 9">93-53</strain>
    </source>
</reference>
<keyword evidence="4" id="KW-0446">Lipid-binding</keyword>
<dbReference type="SUPFAM" id="SSF144000">
    <property type="entry name" value="Oxysterol-binding protein-like"/>
    <property type="match status" value="1"/>
</dbReference>
<organism evidence="8 9">
    <name type="scientific">Laetiporus sulphureus 93-53</name>
    <dbReference type="NCBI Taxonomy" id="1314785"/>
    <lineage>
        <taxon>Eukaryota</taxon>
        <taxon>Fungi</taxon>
        <taxon>Dikarya</taxon>
        <taxon>Basidiomycota</taxon>
        <taxon>Agaricomycotina</taxon>
        <taxon>Agaricomycetes</taxon>
        <taxon>Polyporales</taxon>
        <taxon>Laetiporus</taxon>
    </lineage>
</organism>
<dbReference type="GO" id="GO:0097038">
    <property type="term" value="C:perinuclear endoplasmic reticulum"/>
    <property type="evidence" value="ECO:0007669"/>
    <property type="project" value="TreeGrafter"/>
</dbReference>
<evidence type="ECO:0000256" key="6">
    <source>
        <dbReference type="SAM" id="MobiDB-lite"/>
    </source>
</evidence>
<evidence type="ECO:0000313" key="9">
    <source>
        <dbReference type="Proteomes" id="UP000076871"/>
    </source>
</evidence>
<evidence type="ECO:0000256" key="2">
    <source>
        <dbReference type="ARBA" id="ARBA00022448"/>
    </source>
</evidence>
<dbReference type="Pfam" id="PF01237">
    <property type="entry name" value="Oxysterol_BP"/>
    <property type="match status" value="1"/>
</dbReference>
<keyword evidence="5" id="KW-0175">Coiled coil</keyword>
<dbReference type="GO" id="GO:0034727">
    <property type="term" value="P:piecemeal microautophagy of the nucleus"/>
    <property type="evidence" value="ECO:0007669"/>
    <property type="project" value="TreeGrafter"/>
</dbReference>
<dbReference type="GO" id="GO:0035621">
    <property type="term" value="P:ER to Golgi ceramide transport"/>
    <property type="evidence" value="ECO:0007669"/>
    <property type="project" value="TreeGrafter"/>
</dbReference>
<feature type="region of interest" description="Disordered" evidence="6">
    <location>
        <begin position="265"/>
        <end position="284"/>
    </location>
</feature>
<dbReference type="InParanoid" id="A0A165EDF9"/>
<keyword evidence="9" id="KW-1185">Reference proteome</keyword>
<dbReference type="PANTHER" id="PTHR10972:SF203">
    <property type="entry name" value="OXYSTEROL-BINDING PROTEIN HOMOLOG 3"/>
    <property type="match status" value="1"/>
</dbReference>
<feature type="region of interest" description="Disordered" evidence="6">
    <location>
        <begin position="203"/>
        <end position="228"/>
    </location>
</feature>
<dbReference type="AlphaFoldDB" id="A0A165EDF9"/>
<dbReference type="GO" id="GO:0006897">
    <property type="term" value="P:endocytosis"/>
    <property type="evidence" value="ECO:0007669"/>
    <property type="project" value="TreeGrafter"/>
</dbReference>
<dbReference type="RefSeq" id="XP_040764538.1">
    <property type="nucleotide sequence ID" value="XM_040908843.1"/>
</dbReference>
<dbReference type="GO" id="GO:0005829">
    <property type="term" value="C:cytosol"/>
    <property type="evidence" value="ECO:0007669"/>
    <property type="project" value="TreeGrafter"/>
</dbReference>
<comment type="similarity">
    <text evidence="1">Belongs to the OSBP family.</text>
</comment>
<sequence length="751" mass="83988">MQQHHASPRPPFGHSGPSGIPGDQIICKGWVLKKRRKKMQGFARRYFTLQQSGWLSYSFEPGQPSRDQVFLPQAAICSTPGRKDIHIDSGNATFHIKCLSEQDFDMWMAAFRKFLARDGGQSAAPTLGRRTTVRSSPRPMHYNRVGALVDEMGNTITEMQEALTTLQDEEAKQRANSIRSEKDKKERTKEHGAHVFGIFKKAAPHHNNGLARSSTTETSSDTSSATGSTYNRLQAALETLRHQHSALVKALPGTTSLDTHSVYGHTLSHTPEEDGERTPTTAHSMGRKLGRMSMLSTHSGGSNSVWFDAQEGDGAEEFVVDASPGESGPSSSILDLSSQSTSNQADTGSSTDTSADTDAGSEISSETSEEELAGAVSPEPETGKEERQIVRRTHLPSGPVGDEVSLFAVLKKNVGKDLSQVAMPVSFNEPLTLLQKIAEELEYFDLLSRAAQEDDSVLRMCYVASFAVSTYANTKYRTGRKGFNPMLAETFEEPRMMFVAEKVSHNPVVLAYHAEGEGWELWATSTGKTKFWGKSLEIIPQGTIHLRLGDEQYEWTRPSSFMRNIMMGTKYLEHCGKMTIENTDTGLRCNLEFKEGGYWGPSNIVSGAIVSASGKTETHLEGKWDEQMVQKLNSSHLRVLWKLNPFPKNAPDYYGFTSFGITLNEITPDLEGHLPPTDSRYRTDVRALEEGDIDRAEAEKQRIEELQRERRRRGADRKPRWFKQVGDNEWEFTGEYWHHREQGWKDIEPLW</sequence>
<feature type="region of interest" description="Disordered" evidence="6">
    <location>
        <begin position="1"/>
        <end position="20"/>
    </location>
</feature>
<gene>
    <name evidence="8" type="ORF">LAESUDRAFT_725561</name>
</gene>
<dbReference type="InterPro" id="IPR000648">
    <property type="entry name" value="Oxysterol-bd"/>
</dbReference>
<feature type="compositionally biased region" description="Low complexity" evidence="6">
    <location>
        <begin position="327"/>
        <end position="366"/>
    </location>
</feature>
<dbReference type="FunFam" id="2.40.160.120:FF:000001">
    <property type="entry name" value="Oxysterol-binding protein"/>
    <property type="match status" value="1"/>
</dbReference>
<keyword evidence="3" id="KW-0445">Lipid transport</keyword>
<feature type="domain" description="PH" evidence="7">
    <location>
        <begin position="24"/>
        <end position="116"/>
    </location>
</feature>
<proteinExistence type="inferred from homology"/>
<dbReference type="SMART" id="SM00233">
    <property type="entry name" value="PH"/>
    <property type="match status" value="1"/>
</dbReference>
<feature type="region of interest" description="Disordered" evidence="6">
    <location>
        <begin position="121"/>
        <end position="140"/>
    </location>
</feature>
<dbReference type="InterPro" id="IPR037239">
    <property type="entry name" value="OSBP_sf"/>
</dbReference>
<dbReference type="STRING" id="1314785.A0A165EDF9"/>